<evidence type="ECO:0008006" key="3">
    <source>
        <dbReference type="Google" id="ProtNLM"/>
    </source>
</evidence>
<dbReference type="EMBL" id="LFXJ01000005">
    <property type="protein sequence ID" value="KMY31729.1"/>
    <property type="molecule type" value="Genomic_DNA"/>
</dbReference>
<dbReference type="PATRIC" id="fig|582475.4.peg.624"/>
<dbReference type="SUPFAM" id="SSF51735">
    <property type="entry name" value="NAD(P)-binding Rossmann-fold domains"/>
    <property type="match status" value="1"/>
</dbReference>
<organism evidence="1 2">
    <name type="scientific">Lysinibacillus xylanilyticus</name>
    <dbReference type="NCBI Taxonomy" id="582475"/>
    <lineage>
        <taxon>Bacteria</taxon>
        <taxon>Bacillati</taxon>
        <taxon>Bacillota</taxon>
        <taxon>Bacilli</taxon>
        <taxon>Bacillales</taxon>
        <taxon>Bacillaceae</taxon>
        <taxon>Lysinibacillus</taxon>
    </lineage>
</organism>
<name>A0A0K9FAU0_9BACI</name>
<dbReference type="OrthoDB" id="7922774at2"/>
<dbReference type="Proteomes" id="UP000037326">
    <property type="component" value="Unassembled WGS sequence"/>
</dbReference>
<dbReference type="NCBIfam" id="NF006168">
    <property type="entry name" value="PRK08309.1"/>
    <property type="match status" value="1"/>
</dbReference>
<comment type="caution">
    <text evidence="1">The sequence shown here is derived from an EMBL/GenBank/DDBJ whole genome shotgun (WGS) entry which is preliminary data.</text>
</comment>
<dbReference type="RefSeq" id="WP_049664455.1">
    <property type="nucleotide sequence ID" value="NZ_LFXJ01000005.1"/>
</dbReference>
<reference evidence="2" key="1">
    <citation type="submission" date="2015-07" db="EMBL/GenBank/DDBJ databases">
        <authorList>
            <consortium name="Consortium for Microbial Forensics and Genomics (microFORGE)"/>
            <person name="Knight B.M."/>
            <person name="Roberts D.P."/>
            <person name="Lin D."/>
            <person name="Hari K."/>
            <person name="Fletcher J."/>
            <person name="Melcher U."/>
            <person name="Blagden T."/>
            <person name="Winegar R.A."/>
        </authorList>
    </citation>
    <scope>NUCLEOTIDE SEQUENCE [LARGE SCALE GENOMIC DNA]</scope>
    <source>
        <strain evidence="2">DSM 23493</strain>
    </source>
</reference>
<gene>
    <name evidence="1" type="ORF">ACZ11_05880</name>
</gene>
<accession>A0A0K9FAU0</accession>
<proteinExistence type="predicted"/>
<dbReference type="InterPro" id="IPR036291">
    <property type="entry name" value="NAD(P)-bd_dom_sf"/>
</dbReference>
<protein>
    <recommendedName>
        <fullName evidence="3">Short-chain dehydrogenase</fullName>
    </recommendedName>
</protein>
<evidence type="ECO:0000313" key="2">
    <source>
        <dbReference type="Proteomes" id="UP000037326"/>
    </source>
</evidence>
<dbReference type="AlphaFoldDB" id="A0A0K9FAU0"/>
<dbReference type="GeneID" id="96597814"/>
<evidence type="ECO:0000313" key="1">
    <source>
        <dbReference type="EMBL" id="KMY31729.1"/>
    </source>
</evidence>
<sequence>MKHWLVIGGTGMLKDVSVWLINEGNHVTVIGKQQKKMRNLINEAKNASKLTPLLVDYTNYNNLKTALIKSQETHGSFDCIIAWIHGSDTRIWESLFQAVSNTKNVILYHIKGSSSYLNNDSTKSYIPSNIIYREVKLGFIIEDNNTSRWLTNSEIAQGTIDAIKQEIPEKQVGAFEPWNLRP</sequence>